<dbReference type="PROSITE" id="PS50216">
    <property type="entry name" value="DHHC"/>
    <property type="match status" value="1"/>
</dbReference>
<evidence type="ECO:0000256" key="3">
    <source>
        <dbReference type="ARBA" id="ARBA00022692"/>
    </source>
</evidence>
<dbReference type="PANTHER" id="PTHR24161:SF85">
    <property type="entry name" value="PALMITOYLTRANSFERASE HIP14"/>
    <property type="match status" value="1"/>
</dbReference>
<dbReference type="SMART" id="SM00248">
    <property type="entry name" value="ANK"/>
    <property type="match status" value="5"/>
</dbReference>
<evidence type="ECO:0000256" key="8">
    <source>
        <dbReference type="ARBA" id="ARBA00023139"/>
    </source>
</evidence>
<feature type="repeat" description="ANK" evidence="12">
    <location>
        <begin position="114"/>
        <end position="146"/>
    </location>
</feature>
<comment type="similarity">
    <text evidence="2">Belongs to the DHHC palmitoyltransferase family. AKR/ZDHHC17 subfamily.</text>
</comment>
<dbReference type="VEuPathDB" id="FungiDB:TRICI_000392"/>
<keyword evidence="3 13" id="KW-0812">Transmembrane</keyword>
<evidence type="ECO:0000256" key="12">
    <source>
        <dbReference type="PROSITE-ProRule" id="PRU00023"/>
    </source>
</evidence>
<proteinExistence type="inferred from homology"/>
<dbReference type="EMBL" id="SWFS01000034">
    <property type="protein sequence ID" value="KAA8917443.1"/>
    <property type="molecule type" value="Genomic_DNA"/>
</dbReference>
<dbReference type="Pfam" id="PF12796">
    <property type="entry name" value="Ank_2"/>
    <property type="match status" value="2"/>
</dbReference>
<keyword evidence="4" id="KW-0677">Repeat</keyword>
<dbReference type="OrthoDB" id="6781668at2759"/>
<evidence type="ECO:0000256" key="1">
    <source>
        <dbReference type="ARBA" id="ARBA00004141"/>
    </source>
</evidence>
<feature type="repeat" description="ANK" evidence="12">
    <location>
        <begin position="180"/>
        <end position="212"/>
    </location>
</feature>
<comment type="domain">
    <text evidence="13">The DHHC domain is required for palmitoyltransferase activity.</text>
</comment>
<reference evidence="16" key="1">
    <citation type="journal article" date="2019" name="G3 (Bethesda)">
        <title>Genome Assemblies of Two Rare Opportunistic Yeast Pathogens: Diutina rugosa (syn. Candida rugosa) and Trichomonascus ciferrii (syn. Candida ciferrii).</title>
        <authorList>
            <person name="Mixao V."/>
            <person name="Saus E."/>
            <person name="Hansen A.P."/>
            <person name="Lass-Florl C."/>
            <person name="Gabaldon T."/>
        </authorList>
    </citation>
    <scope>NUCLEOTIDE SEQUENCE</scope>
    <source>
        <strain evidence="16">CBS 4856</strain>
    </source>
</reference>
<name>A0A642VDI3_9ASCO</name>
<keyword evidence="17" id="KW-1185">Reference proteome</keyword>
<dbReference type="SUPFAM" id="SSF48403">
    <property type="entry name" value="Ankyrin repeat"/>
    <property type="match status" value="1"/>
</dbReference>
<dbReference type="EC" id="2.3.1.225" evidence="13"/>
<feature type="compositionally biased region" description="Low complexity" evidence="14">
    <location>
        <begin position="38"/>
        <end position="47"/>
    </location>
</feature>
<comment type="catalytic activity">
    <reaction evidence="11 13">
        <text>L-cysteinyl-[protein] + hexadecanoyl-CoA = S-hexadecanoyl-L-cysteinyl-[protein] + CoA</text>
        <dbReference type="Rhea" id="RHEA:36683"/>
        <dbReference type="Rhea" id="RHEA-COMP:10131"/>
        <dbReference type="Rhea" id="RHEA-COMP:11032"/>
        <dbReference type="ChEBI" id="CHEBI:29950"/>
        <dbReference type="ChEBI" id="CHEBI:57287"/>
        <dbReference type="ChEBI" id="CHEBI:57379"/>
        <dbReference type="ChEBI" id="CHEBI:74151"/>
        <dbReference type="EC" id="2.3.1.225"/>
    </reaction>
</comment>
<sequence length="701" mass="77982">MSEKKSSSSPDENAPLTARGSAVEPVESAVSTQGDITQPQSQQQEPQVTELVRAAQLGNVNELRELIENGSYTAQDISPDGTTALHWAAINNRMAACKYLIEQGAEVDYKGGELQATPLHWACRNGLVYIAHLLIQHGADPLRTDSQGFNALHLAVHSSNVLLVIYLLHQSMPVDTPDPAGRTAAHWAAYQGDALSIDCLLNWGANVKITDTLGFTALHWSIVRGNKMCIKRLIEEGSDVFAKSNDGKSPHIMAEEMRTVPAFQGALAEAGRLPNGSVRPKFLTKKAVDLITFLTPFVVLPLIFMLFHYFPVLLGVPLCLALVIGTMMVLKRFILPNAYFGHTMFMQSPLLAGVFAGSCFLVMVRYLFFILPATLATAPLLNVAFTATFATVIYCFFRAMLMDPGYVPKPLGVTEQRRVIEELIERGEYDSRHFCMATYVRKPLRAKYDRFSKRVVARFDHVCPWVNNVIGVRNHRVFLIYVISLFIGIPLLDALYFNSYASVLAASTSECPFAPEFLCGVLTEDYFSTYTVAWATAQLTWVTLLVFVQLIQIARGMTTNEASNLHKFGFMGADDFSSLPLDHHSLDTATAPGEVTAFKSAKKRRCHSTLARILGVDQFVNTAQEAFGKSSRHPAAANSNPVDYGVMRNCADFWFPDHSWNIFKIYDRGYGGLNGNMVDYYELWEFPKKRQSDYEMVAQQV</sequence>
<evidence type="ECO:0000256" key="6">
    <source>
        <dbReference type="ARBA" id="ARBA00023043"/>
    </source>
</evidence>
<feature type="repeat" description="ANK" evidence="12">
    <location>
        <begin position="147"/>
        <end position="179"/>
    </location>
</feature>
<dbReference type="Pfam" id="PF01529">
    <property type="entry name" value="DHHC"/>
    <property type="match status" value="1"/>
</dbReference>
<evidence type="ECO:0000256" key="7">
    <source>
        <dbReference type="ARBA" id="ARBA00023136"/>
    </source>
</evidence>
<keyword evidence="7 13" id="KW-0472">Membrane</keyword>
<feature type="transmembrane region" description="Helical" evidence="13">
    <location>
        <begin position="350"/>
        <end position="368"/>
    </location>
</feature>
<feature type="transmembrane region" description="Helical" evidence="13">
    <location>
        <begin position="478"/>
        <end position="497"/>
    </location>
</feature>
<evidence type="ECO:0000256" key="11">
    <source>
        <dbReference type="ARBA" id="ARBA00048048"/>
    </source>
</evidence>
<evidence type="ECO:0000256" key="10">
    <source>
        <dbReference type="ARBA" id="ARBA00023315"/>
    </source>
</evidence>
<dbReference type="GO" id="GO:0019706">
    <property type="term" value="F:protein-cysteine S-palmitoyltransferase activity"/>
    <property type="evidence" value="ECO:0007669"/>
    <property type="project" value="UniProtKB-EC"/>
</dbReference>
<keyword evidence="10 13" id="KW-0012">Acyltransferase</keyword>
<evidence type="ECO:0000256" key="2">
    <source>
        <dbReference type="ARBA" id="ARBA00010104"/>
    </source>
</evidence>
<feature type="repeat" description="ANK" evidence="12">
    <location>
        <begin position="80"/>
        <end position="112"/>
    </location>
</feature>
<evidence type="ECO:0000256" key="9">
    <source>
        <dbReference type="ARBA" id="ARBA00023288"/>
    </source>
</evidence>
<evidence type="ECO:0000313" key="16">
    <source>
        <dbReference type="EMBL" id="KAA8917443.1"/>
    </source>
</evidence>
<dbReference type="InterPro" id="IPR001594">
    <property type="entry name" value="Palmitoyltrfase_DHHC"/>
</dbReference>
<feature type="transmembrane region" description="Helical" evidence="13">
    <location>
        <begin position="287"/>
        <end position="306"/>
    </location>
</feature>
<keyword evidence="8" id="KW-0564">Palmitate</keyword>
<protein>
    <recommendedName>
        <fullName evidence="13">Palmitoyltransferase</fullName>
        <ecNumber evidence="13">2.3.1.225</ecNumber>
    </recommendedName>
</protein>
<dbReference type="PROSITE" id="PS50088">
    <property type="entry name" value="ANK_REPEAT"/>
    <property type="match status" value="5"/>
</dbReference>
<evidence type="ECO:0000256" key="5">
    <source>
        <dbReference type="ARBA" id="ARBA00022989"/>
    </source>
</evidence>
<evidence type="ECO:0000256" key="13">
    <source>
        <dbReference type="RuleBase" id="RU079119"/>
    </source>
</evidence>
<keyword evidence="9" id="KW-0449">Lipoprotein</keyword>
<evidence type="ECO:0000259" key="15">
    <source>
        <dbReference type="Pfam" id="PF01529"/>
    </source>
</evidence>
<feature type="transmembrane region" description="Helical" evidence="13">
    <location>
        <begin position="312"/>
        <end position="330"/>
    </location>
</feature>
<gene>
    <name evidence="16" type="ORF">TRICI_000392</name>
</gene>
<keyword evidence="5 13" id="KW-1133">Transmembrane helix</keyword>
<feature type="repeat" description="ANK" evidence="12">
    <location>
        <begin position="213"/>
        <end position="245"/>
    </location>
</feature>
<dbReference type="GO" id="GO:0016020">
    <property type="term" value="C:membrane"/>
    <property type="evidence" value="ECO:0007669"/>
    <property type="project" value="UniProtKB-SubCell"/>
</dbReference>
<dbReference type="AlphaFoldDB" id="A0A642VDI3"/>
<dbReference type="PANTHER" id="PTHR24161">
    <property type="entry name" value="ANK_REP_REGION DOMAIN-CONTAINING PROTEIN-RELATED"/>
    <property type="match status" value="1"/>
</dbReference>
<feature type="transmembrane region" description="Helical" evidence="13">
    <location>
        <begin position="380"/>
        <end position="401"/>
    </location>
</feature>
<feature type="domain" description="Palmitoyltransferase DHHC" evidence="15">
    <location>
        <begin position="429"/>
        <end position="564"/>
    </location>
</feature>
<dbReference type="InterPro" id="IPR036770">
    <property type="entry name" value="Ankyrin_rpt-contain_sf"/>
</dbReference>
<keyword evidence="13" id="KW-0808">Transferase</keyword>
<keyword evidence="6 12" id="KW-0040">ANK repeat</keyword>
<evidence type="ECO:0000256" key="14">
    <source>
        <dbReference type="SAM" id="MobiDB-lite"/>
    </source>
</evidence>
<accession>A0A642VDI3</accession>
<dbReference type="Proteomes" id="UP000761534">
    <property type="component" value="Unassembled WGS sequence"/>
</dbReference>
<organism evidence="16 17">
    <name type="scientific">Trichomonascus ciferrii</name>
    <dbReference type="NCBI Taxonomy" id="44093"/>
    <lineage>
        <taxon>Eukaryota</taxon>
        <taxon>Fungi</taxon>
        <taxon>Dikarya</taxon>
        <taxon>Ascomycota</taxon>
        <taxon>Saccharomycotina</taxon>
        <taxon>Dipodascomycetes</taxon>
        <taxon>Dipodascales</taxon>
        <taxon>Trichomonascaceae</taxon>
        <taxon>Trichomonascus</taxon>
        <taxon>Trichomonascus ciferrii complex</taxon>
    </lineage>
</organism>
<comment type="subcellular location">
    <subcellularLocation>
        <location evidence="1">Membrane</location>
        <topology evidence="1">Multi-pass membrane protein</topology>
    </subcellularLocation>
</comment>
<feature type="region of interest" description="Disordered" evidence="14">
    <location>
        <begin position="1"/>
        <end position="47"/>
    </location>
</feature>
<dbReference type="Gene3D" id="1.25.40.20">
    <property type="entry name" value="Ankyrin repeat-containing domain"/>
    <property type="match status" value="1"/>
</dbReference>
<comment type="caution">
    <text evidence="16">The sequence shown here is derived from an EMBL/GenBank/DDBJ whole genome shotgun (WGS) entry which is preliminary data.</text>
</comment>
<dbReference type="PROSITE" id="PS50297">
    <property type="entry name" value="ANK_REP_REGION"/>
    <property type="match status" value="4"/>
</dbReference>
<evidence type="ECO:0000256" key="4">
    <source>
        <dbReference type="ARBA" id="ARBA00022737"/>
    </source>
</evidence>
<feature type="transmembrane region" description="Helical" evidence="13">
    <location>
        <begin position="532"/>
        <end position="551"/>
    </location>
</feature>
<dbReference type="InterPro" id="IPR002110">
    <property type="entry name" value="Ankyrin_rpt"/>
</dbReference>
<evidence type="ECO:0000313" key="17">
    <source>
        <dbReference type="Proteomes" id="UP000761534"/>
    </source>
</evidence>